<feature type="compositionally biased region" description="Polar residues" evidence="1">
    <location>
        <begin position="711"/>
        <end position="720"/>
    </location>
</feature>
<name>A0ABN9RNE8_9DINO</name>
<comment type="caution">
    <text evidence="2">The sequence shown here is derived from an EMBL/GenBank/DDBJ whole genome shotgun (WGS) entry which is preliminary data.</text>
</comment>
<feature type="region of interest" description="Disordered" evidence="1">
    <location>
        <begin position="707"/>
        <end position="741"/>
    </location>
</feature>
<accession>A0ABN9RNE8</accession>
<feature type="compositionally biased region" description="Low complexity" evidence="1">
    <location>
        <begin position="863"/>
        <end position="886"/>
    </location>
</feature>
<feature type="region of interest" description="Disordered" evidence="1">
    <location>
        <begin position="775"/>
        <end position="839"/>
    </location>
</feature>
<organism evidence="2 3">
    <name type="scientific">Prorocentrum cordatum</name>
    <dbReference type="NCBI Taxonomy" id="2364126"/>
    <lineage>
        <taxon>Eukaryota</taxon>
        <taxon>Sar</taxon>
        <taxon>Alveolata</taxon>
        <taxon>Dinophyceae</taxon>
        <taxon>Prorocentrales</taxon>
        <taxon>Prorocentraceae</taxon>
        <taxon>Prorocentrum</taxon>
    </lineage>
</organism>
<keyword evidence="3" id="KW-1185">Reference proteome</keyword>
<feature type="region of interest" description="Disordered" evidence="1">
    <location>
        <begin position="264"/>
        <end position="294"/>
    </location>
</feature>
<feature type="region of interest" description="Disordered" evidence="1">
    <location>
        <begin position="1"/>
        <end position="60"/>
    </location>
</feature>
<gene>
    <name evidence="2" type="ORF">PCOR1329_LOCUS20676</name>
</gene>
<feature type="region of interest" description="Disordered" evidence="1">
    <location>
        <begin position="613"/>
        <end position="646"/>
    </location>
</feature>
<feature type="compositionally biased region" description="Low complexity" evidence="1">
    <location>
        <begin position="775"/>
        <end position="818"/>
    </location>
</feature>
<evidence type="ECO:0000313" key="3">
    <source>
        <dbReference type="Proteomes" id="UP001189429"/>
    </source>
</evidence>
<reference evidence="2" key="1">
    <citation type="submission" date="2023-10" db="EMBL/GenBank/DDBJ databases">
        <authorList>
            <person name="Chen Y."/>
            <person name="Shah S."/>
            <person name="Dougan E. K."/>
            <person name="Thang M."/>
            <person name="Chan C."/>
        </authorList>
    </citation>
    <scope>NUCLEOTIDE SEQUENCE [LARGE SCALE GENOMIC DNA]</scope>
</reference>
<feature type="non-terminal residue" evidence="2">
    <location>
        <position position="906"/>
    </location>
</feature>
<sequence length="906" mass="94408">MGALPAKARPKANKDGWVDQPRGRRAQRQARGAASRAAPTKSQTSASAASGTPSGGGATAIERLQAAVEQLEALQAEPPDGVDGCFTDVVVRQLEAKRAELVKAQKAAAEQKASSLPRATRLHREANAISKGEKRLRAARQELVQKQEARDLVEAQLQKAQEELAELDAEVEEASRALQVLEEAAREEAEALRRQRAAEWTGASQVPGLLMQLEKLPEAWRSSNFEVAWAAIRAQMEAARAQLEGAPAAPKRAPWAESCPMEEISSDDGELADGGGPWQPQPAAERGQAERRGEALGEWPTVAQACKRELAAEAADLAPLASHPSGSSAGAESERRSQGQRAPSEASAAGLRLHGSGAEGVESDPVGRRGMGARGTPRGRECAARPSWDHIPLGAEENVVGAIEFGTSEWGDRSDQAGVHGDPEATAVLQRRLVRSQKRDGGKSSASCRIWAKQAVQKGGRLAHSFGKAAPPLPVVDPEASRPLAGTMAVEQLEANWQAMRQQEGFRSGAGTLEMLQAVRKRHSPAAGLDTDQLHPRQLLLPPSAQRLRGLVLLEAHEEQSKALEAAAGQCRASPVYAGERAQWGGDWRLEPERRMTMDPSGALGPMFLEPQVQSAAASEPQQAGEALGGGAPAAPPHLEDSRSTGSSAAALSATAVAFSALGHVLSYACADVGEDTQVVVACTKRGAHKVLGGRAGGESRLKVQCPGPSYMTNKSGRNQRSLRERGLHPGGRPRADQRRVGVEGIPALRPQGPVPGHAQERHLEWIGIEAEPTGGASAAASSSGSGPAAAAAQEVQAAAASLPQQRPGPSAGAPRAGEAAEEELATAGAPPSGGLASRRVRRRLARRGSEHLEFYLEEFGSEAEPTGGASAAASSSGGSPAAPAAAQVVEAAEVAAVSSAAGGRQ</sequence>
<dbReference type="EMBL" id="CAUYUJ010006705">
    <property type="protein sequence ID" value="CAK0818350.1"/>
    <property type="molecule type" value="Genomic_DNA"/>
</dbReference>
<protein>
    <submittedName>
        <fullName evidence="2">Uncharacterized protein</fullName>
    </submittedName>
</protein>
<proteinExistence type="predicted"/>
<feature type="compositionally biased region" description="Low complexity" evidence="1">
    <location>
        <begin position="826"/>
        <end position="838"/>
    </location>
</feature>
<feature type="region of interest" description="Disordered" evidence="1">
    <location>
        <begin position="320"/>
        <end position="385"/>
    </location>
</feature>
<evidence type="ECO:0000313" key="2">
    <source>
        <dbReference type="EMBL" id="CAK0818350.1"/>
    </source>
</evidence>
<dbReference type="Proteomes" id="UP001189429">
    <property type="component" value="Unassembled WGS sequence"/>
</dbReference>
<evidence type="ECO:0000256" key="1">
    <source>
        <dbReference type="SAM" id="MobiDB-lite"/>
    </source>
</evidence>
<feature type="region of interest" description="Disordered" evidence="1">
    <location>
        <begin position="859"/>
        <end position="886"/>
    </location>
</feature>
<feature type="compositionally biased region" description="Basic and acidic residues" evidence="1">
    <location>
        <begin position="722"/>
        <end position="741"/>
    </location>
</feature>
<feature type="compositionally biased region" description="Low complexity" evidence="1">
    <location>
        <begin position="29"/>
        <end position="52"/>
    </location>
</feature>